<proteinExistence type="predicted"/>
<organism evidence="1">
    <name type="scientific">viral metagenome</name>
    <dbReference type="NCBI Taxonomy" id="1070528"/>
    <lineage>
        <taxon>unclassified sequences</taxon>
        <taxon>metagenomes</taxon>
        <taxon>organismal metagenomes</taxon>
    </lineage>
</organism>
<evidence type="ECO:0000313" key="1">
    <source>
        <dbReference type="EMBL" id="QJA59564.1"/>
    </source>
</evidence>
<protein>
    <submittedName>
        <fullName evidence="1">Putative encapsulating protein for peroxidase</fullName>
    </submittedName>
</protein>
<dbReference type="Pfam" id="PF19774">
    <property type="entry name" value="DUF6260"/>
    <property type="match status" value="1"/>
</dbReference>
<keyword evidence="1" id="KW-0560">Oxidoreductase</keyword>
<name>A0A6M3IQK8_9ZZZZ</name>
<dbReference type="GO" id="GO:0004601">
    <property type="term" value="F:peroxidase activity"/>
    <property type="evidence" value="ECO:0007669"/>
    <property type="project" value="UniProtKB-KW"/>
</dbReference>
<keyword evidence="1" id="KW-0575">Peroxidase</keyword>
<gene>
    <name evidence="1" type="ORF">MM415B01265_0009</name>
</gene>
<dbReference type="EMBL" id="MT141375">
    <property type="protein sequence ID" value="QJA59564.1"/>
    <property type="molecule type" value="Genomic_DNA"/>
</dbReference>
<sequence length="333" mass="36573">MPNIVKAASMDAIYRGQAFGAVAQALMAHNMNPRGLRTNDTLRKDEWKALDEELVKIATLRLPVASGLISRGLVYNINDGLGTTVLQYEKESDMSAAELNMDATTTGAEDRATYEIASLPLPVTHKSFRLNIRVLNASRKLGQAMDTTNVAIAMRKVAELIEDVTVNGSGTFTYGGGSLYGMANFPSRNQVTLAANWDDSATTGAMILDDVIDMKQASLDDRHYGPWGLYVPTNYEAKLDEDFKANSDLTIRQRLEQVNNIEFVQVADKLTADNVLLVELMPETMRMVVGLQPQVVEWESHGGLQSHFKVISIMVPQPRADKDGRCGIVHLAA</sequence>
<dbReference type="AlphaFoldDB" id="A0A6M3IQK8"/>
<dbReference type="InterPro" id="IPR046227">
    <property type="entry name" value="DUF6260"/>
</dbReference>
<accession>A0A6M3IQK8</accession>
<dbReference type="Gene3D" id="3.30.2400.30">
    <property type="match status" value="1"/>
</dbReference>
<reference evidence="1" key="1">
    <citation type="submission" date="2020-03" db="EMBL/GenBank/DDBJ databases">
        <title>The deep terrestrial virosphere.</title>
        <authorList>
            <person name="Holmfeldt K."/>
            <person name="Nilsson E."/>
            <person name="Simone D."/>
            <person name="Lopez-Fernandez M."/>
            <person name="Wu X."/>
            <person name="de Brujin I."/>
            <person name="Lundin D."/>
            <person name="Andersson A."/>
            <person name="Bertilsson S."/>
            <person name="Dopson M."/>
        </authorList>
    </citation>
    <scope>NUCLEOTIDE SEQUENCE</scope>
    <source>
        <strain evidence="1">MM415B01265</strain>
    </source>
</reference>